<dbReference type="EMBL" id="SACO01000010">
    <property type="protein sequence ID" value="RVU04146.1"/>
    <property type="molecule type" value="Genomic_DNA"/>
</dbReference>
<dbReference type="InterPro" id="IPR013739">
    <property type="entry name" value="Beta_galactosidase_C"/>
</dbReference>
<evidence type="ECO:0000259" key="13">
    <source>
        <dbReference type="Pfam" id="PF08532"/>
    </source>
</evidence>
<dbReference type="GO" id="GO:0006012">
    <property type="term" value="P:galactose metabolic process"/>
    <property type="evidence" value="ECO:0007669"/>
    <property type="project" value="InterPro"/>
</dbReference>
<evidence type="ECO:0000256" key="8">
    <source>
        <dbReference type="PIRNR" id="PIRNR001084"/>
    </source>
</evidence>
<organism evidence="15 16">
    <name type="scientific">Novosphingobium umbonatum</name>
    <dbReference type="NCBI Taxonomy" id="1908524"/>
    <lineage>
        <taxon>Bacteria</taxon>
        <taxon>Pseudomonadati</taxon>
        <taxon>Pseudomonadota</taxon>
        <taxon>Alphaproteobacteria</taxon>
        <taxon>Sphingomonadales</taxon>
        <taxon>Sphingomonadaceae</taxon>
        <taxon>Novosphingobium</taxon>
    </lineage>
</organism>
<dbReference type="PANTHER" id="PTHR36447">
    <property type="entry name" value="BETA-GALACTOSIDASE GANA"/>
    <property type="match status" value="1"/>
</dbReference>
<dbReference type="Gene3D" id="3.20.20.80">
    <property type="entry name" value="Glycosidases"/>
    <property type="match status" value="1"/>
</dbReference>
<comment type="caution">
    <text evidence="15">The sequence shown here is derived from an EMBL/GenBank/DDBJ whole genome shotgun (WGS) entry which is preliminary data.</text>
</comment>
<evidence type="ECO:0000256" key="9">
    <source>
        <dbReference type="PIRSR" id="PIRSR001084-1"/>
    </source>
</evidence>
<dbReference type="GO" id="GO:0004565">
    <property type="term" value="F:beta-galactosidase activity"/>
    <property type="evidence" value="ECO:0007669"/>
    <property type="project" value="UniProtKB-EC"/>
</dbReference>
<evidence type="ECO:0000259" key="14">
    <source>
        <dbReference type="Pfam" id="PF08533"/>
    </source>
</evidence>
<dbReference type="InterPro" id="IPR017853">
    <property type="entry name" value="GH"/>
</dbReference>
<proteinExistence type="inferred from homology"/>
<dbReference type="EC" id="3.2.1.23" evidence="3 8"/>
<sequence>MASFGALALALPACALPSPAMAAAKPATATPANQWPDQILFGAAYYDEYAPTDRLDEDVRLMKAANITVVRIAESTWGTMETAPGVFVFHHIDRVLAAMGKAGIKVIIGTPTYAVPTWLAKQHPDVLAITAQGPYSYGRRQNMDITSPEFRKAAERAIVALVDHVKDNPAVIGYQLDNETKAYGTSGPNVQAAFVEHMKQRFNGDLDALNKAFGLNYWSNRINRWEDFPNVNGSINASLSAAFAQFQRGLVTDYLGWQAALVRAHAKPNQFLTQNFDLDWRGYSYGVQADVNHWQAAKALDVAGIDIYHPGQSNLTGTEIALGGDLARSIKHGQNYLVIETTAQGFPEWTPYPGQLRLQAFSHLANGANMLEYWHWGTTANAIETYWRGLLSQDFKPNATYKEAATIGADLARLGPKLANLTKQNKVAIYVSNTALTGFDSFKPTADGKQVAYNDVMRGYYDALYRQNVEVDFITPDTPTPLDRYKLVIVPALYAASDAEIDRLNAYAKSGGHLLYSFKSGFSDENVKVRYADQPGRIAEAAGVRYSQFAAPQGVSLAGDPLKVGEKANTVRWWMEFLEPTTAQVVARYQHPSWPAYAAITRNHYGKGEVTYVGFMPSDEGLASLLQQEVALAGASDGEAARFPLVLRKGVLKNGHNVRYVLNFSANPARYTAPQPAQELLSGAKITSGGAVELSAWGVAILEEDAGKR</sequence>
<keyword evidence="11" id="KW-0732">Signal</keyword>
<dbReference type="Pfam" id="PF02449">
    <property type="entry name" value="Glyco_hydro_42"/>
    <property type="match status" value="1"/>
</dbReference>
<gene>
    <name evidence="15" type="ORF">EOE18_12880</name>
</gene>
<dbReference type="InterPro" id="IPR003476">
    <property type="entry name" value="Glyco_hydro_42"/>
</dbReference>
<reference evidence="15 16" key="1">
    <citation type="submission" date="2019-01" db="EMBL/GenBank/DDBJ databases">
        <authorList>
            <person name="Chen W.-M."/>
        </authorList>
    </citation>
    <scope>NUCLEOTIDE SEQUENCE [LARGE SCALE GENOMIC DNA]</scope>
    <source>
        <strain evidence="15 16">FSY-9</strain>
    </source>
</reference>
<feature type="domain" description="Beta-galactosidase C-terminal" evidence="14">
    <location>
        <begin position="654"/>
        <end position="704"/>
    </location>
</feature>
<protein>
    <recommendedName>
        <fullName evidence="3 8">Beta-galactosidase</fullName>
        <shortName evidence="8">Beta-gal</shortName>
        <ecNumber evidence="3 8">3.2.1.23</ecNumber>
    </recommendedName>
</protein>
<evidence type="ECO:0000256" key="6">
    <source>
        <dbReference type="ARBA" id="ARBA00022833"/>
    </source>
</evidence>
<dbReference type="Proteomes" id="UP000282837">
    <property type="component" value="Unassembled WGS sequence"/>
</dbReference>
<dbReference type="Gene3D" id="2.60.40.1180">
    <property type="entry name" value="Golgi alpha-mannosidase II"/>
    <property type="match status" value="1"/>
</dbReference>
<accession>A0A3S3TM18</accession>
<dbReference type="Gene3D" id="3.40.50.880">
    <property type="match status" value="1"/>
</dbReference>
<dbReference type="OrthoDB" id="9800974at2"/>
<feature type="domain" description="Glycoside hydrolase family 42 N-terminal" evidence="12">
    <location>
        <begin position="45"/>
        <end position="413"/>
    </location>
</feature>
<dbReference type="Pfam" id="PF08532">
    <property type="entry name" value="Glyco_hydro_42M"/>
    <property type="match status" value="1"/>
</dbReference>
<evidence type="ECO:0000256" key="11">
    <source>
        <dbReference type="SAM" id="SignalP"/>
    </source>
</evidence>
<keyword evidence="4" id="KW-0479">Metal-binding</keyword>
<evidence type="ECO:0000256" key="1">
    <source>
        <dbReference type="ARBA" id="ARBA00001412"/>
    </source>
</evidence>
<evidence type="ECO:0000256" key="2">
    <source>
        <dbReference type="ARBA" id="ARBA00005940"/>
    </source>
</evidence>
<evidence type="ECO:0000313" key="15">
    <source>
        <dbReference type="EMBL" id="RVU04146.1"/>
    </source>
</evidence>
<dbReference type="InterPro" id="IPR029062">
    <property type="entry name" value="Class_I_gatase-like"/>
</dbReference>
<feature type="binding site" evidence="10">
    <location>
        <position position="178"/>
    </location>
    <ligand>
        <name>substrate</name>
    </ligand>
</feature>
<keyword evidence="7 8" id="KW-0326">Glycosidase</keyword>
<evidence type="ECO:0000256" key="3">
    <source>
        <dbReference type="ARBA" id="ARBA00012756"/>
    </source>
</evidence>
<feature type="binding site" evidence="10">
    <location>
        <position position="140"/>
    </location>
    <ligand>
        <name>substrate</name>
    </ligand>
</feature>
<evidence type="ECO:0000313" key="16">
    <source>
        <dbReference type="Proteomes" id="UP000282837"/>
    </source>
</evidence>
<dbReference type="SUPFAM" id="SSF52317">
    <property type="entry name" value="Class I glutamine amidotransferase-like"/>
    <property type="match status" value="1"/>
</dbReference>
<dbReference type="Pfam" id="PF08533">
    <property type="entry name" value="Glyco_hydro_42C"/>
    <property type="match status" value="1"/>
</dbReference>
<keyword evidence="6" id="KW-0862">Zinc</keyword>
<feature type="domain" description="Beta-galactosidase trimerisation" evidence="13">
    <location>
        <begin position="448"/>
        <end position="628"/>
    </location>
</feature>
<dbReference type="CDD" id="cd03143">
    <property type="entry name" value="A4_beta-galactosidase_middle_domain"/>
    <property type="match status" value="1"/>
</dbReference>
<dbReference type="PANTHER" id="PTHR36447:SF2">
    <property type="entry name" value="BETA-GALACTOSIDASE YESZ"/>
    <property type="match status" value="1"/>
</dbReference>
<dbReference type="PIRSF" id="PIRSF001084">
    <property type="entry name" value="B-galactosidase"/>
    <property type="match status" value="1"/>
</dbReference>
<comment type="catalytic activity">
    <reaction evidence="1 8">
        <text>Hydrolysis of terminal non-reducing beta-D-galactose residues in beta-D-galactosides.</text>
        <dbReference type="EC" id="3.2.1.23"/>
    </reaction>
</comment>
<evidence type="ECO:0000259" key="12">
    <source>
        <dbReference type="Pfam" id="PF02449"/>
    </source>
</evidence>
<dbReference type="InterPro" id="IPR013780">
    <property type="entry name" value="Glyco_hydro_b"/>
</dbReference>
<keyword evidence="16" id="KW-1185">Reference proteome</keyword>
<evidence type="ECO:0000256" key="5">
    <source>
        <dbReference type="ARBA" id="ARBA00022801"/>
    </source>
</evidence>
<feature type="signal peptide" evidence="11">
    <location>
        <begin position="1"/>
        <end position="22"/>
    </location>
</feature>
<dbReference type="GO" id="GO:0046872">
    <property type="term" value="F:metal ion binding"/>
    <property type="evidence" value="ECO:0007669"/>
    <property type="project" value="UniProtKB-KW"/>
</dbReference>
<dbReference type="InterPro" id="IPR013529">
    <property type="entry name" value="Glyco_hydro_42_N"/>
</dbReference>
<evidence type="ECO:0000256" key="10">
    <source>
        <dbReference type="PIRSR" id="PIRSR001084-2"/>
    </source>
</evidence>
<comment type="similarity">
    <text evidence="2 8">Belongs to the glycosyl hydrolase 42 family.</text>
</comment>
<feature type="binding site" evidence="10">
    <location>
        <position position="349"/>
    </location>
    <ligand>
        <name>substrate</name>
    </ligand>
</feature>
<feature type="chain" id="PRO_5018751313" description="Beta-galactosidase" evidence="11">
    <location>
        <begin position="23"/>
        <end position="709"/>
    </location>
</feature>
<dbReference type="SUPFAM" id="SSF51445">
    <property type="entry name" value="(Trans)glycosidases"/>
    <property type="match status" value="1"/>
</dbReference>
<name>A0A3S3TM18_9SPHN</name>
<dbReference type="AlphaFoldDB" id="A0A3S3TM18"/>
<keyword evidence="5 8" id="KW-0378">Hydrolase</keyword>
<feature type="active site" description="Nucleophile" evidence="9">
    <location>
        <position position="340"/>
    </location>
</feature>
<dbReference type="InterPro" id="IPR013738">
    <property type="entry name" value="Beta_galactosidase_Trimer"/>
</dbReference>
<evidence type="ECO:0000256" key="7">
    <source>
        <dbReference type="ARBA" id="ARBA00023295"/>
    </source>
</evidence>
<evidence type="ECO:0000256" key="4">
    <source>
        <dbReference type="ARBA" id="ARBA00022723"/>
    </source>
</evidence>
<feature type="active site" description="Proton donor" evidence="9">
    <location>
        <position position="179"/>
    </location>
</feature>
<dbReference type="GO" id="GO:0009341">
    <property type="term" value="C:beta-galactosidase complex"/>
    <property type="evidence" value="ECO:0007669"/>
    <property type="project" value="InterPro"/>
</dbReference>